<organism evidence="2 3">
    <name type="scientific">Parelaphostrongylus tenuis</name>
    <name type="common">Meningeal worm</name>
    <dbReference type="NCBI Taxonomy" id="148309"/>
    <lineage>
        <taxon>Eukaryota</taxon>
        <taxon>Metazoa</taxon>
        <taxon>Ecdysozoa</taxon>
        <taxon>Nematoda</taxon>
        <taxon>Chromadorea</taxon>
        <taxon>Rhabditida</taxon>
        <taxon>Rhabditina</taxon>
        <taxon>Rhabditomorpha</taxon>
        <taxon>Strongyloidea</taxon>
        <taxon>Metastrongylidae</taxon>
        <taxon>Parelaphostrongylus</taxon>
    </lineage>
</organism>
<dbReference type="EMBL" id="JAHQIW010005918">
    <property type="protein sequence ID" value="KAJ1367467.1"/>
    <property type="molecule type" value="Genomic_DNA"/>
</dbReference>
<feature type="region of interest" description="Disordered" evidence="1">
    <location>
        <begin position="68"/>
        <end position="91"/>
    </location>
</feature>
<evidence type="ECO:0000313" key="2">
    <source>
        <dbReference type="EMBL" id="KAJ1367467.1"/>
    </source>
</evidence>
<comment type="caution">
    <text evidence="2">The sequence shown here is derived from an EMBL/GenBank/DDBJ whole genome shotgun (WGS) entry which is preliminary data.</text>
</comment>
<keyword evidence="3" id="KW-1185">Reference proteome</keyword>
<dbReference type="AlphaFoldDB" id="A0AAD5R134"/>
<dbReference type="Proteomes" id="UP001196413">
    <property type="component" value="Unassembled WGS sequence"/>
</dbReference>
<evidence type="ECO:0000313" key="3">
    <source>
        <dbReference type="Proteomes" id="UP001196413"/>
    </source>
</evidence>
<accession>A0AAD5R134</accession>
<protein>
    <submittedName>
        <fullName evidence="2">Uncharacterized protein</fullName>
    </submittedName>
</protein>
<proteinExistence type="predicted"/>
<reference evidence="2" key="1">
    <citation type="submission" date="2021-06" db="EMBL/GenBank/DDBJ databases">
        <title>Parelaphostrongylus tenuis whole genome reference sequence.</title>
        <authorList>
            <person name="Garwood T.J."/>
            <person name="Larsen P.A."/>
            <person name="Fountain-Jones N.M."/>
            <person name="Garbe J.R."/>
            <person name="Macchietto M.G."/>
            <person name="Kania S.A."/>
            <person name="Gerhold R.W."/>
            <person name="Richards J.E."/>
            <person name="Wolf T.M."/>
        </authorList>
    </citation>
    <scope>NUCLEOTIDE SEQUENCE</scope>
    <source>
        <strain evidence="2">MNPRO001-30</strain>
        <tissue evidence="2">Meninges</tissue>
    </source>
</reference>
<sequence length="91" mass="10773">MLERPDWSRAWRNRFVKREIFEWEKMVLVHYRTANEKLIPSEQTKDRILVDAKVIAFSDRVIQKGRKAAETARKKNSAFDAGTAHGRTMQR</sequence>
<name>A0AAD5R134_PARTN</name>
<gene>
    <name evidence="2" type="ORF">KIN20_028381</name>
</gene>
<evidence type="ECO:0000256" key="1">
    <source>
        <dbReference type="SAM" id="MobiDB-lite"/>
    </source>
</evidence>